<dbReference type="Proteomes" id="UP000546126">
    <property type="component" value="Unassembled WGS sequence"/>
</dbReference>
<protein>
    <submittedName>
        <fullName evidence="1">Uncharacterized protein</fullName>
    </submittedName>
</protein>
<dbReference type="EMBL" id="JABWGO010000007">
    <property type="protein sequence ID" value="NUW43630.1"/>
    <property type="molecule type" value="Genomic_DNA"/>
</dbReference>
<keyword evidence="2" id="KW-1185">Reference proteome</keyword>
<evidence type="ECO:0000313" key="2">
    <source>
        <dbReference type="Proteomes" id="UP000546126"/>
    </source>
</evidence>
<proteinExistence type="predicted"/>
<dbReference type="AlphaFoldDB" id="A0A7Y6IT08"/>
<name>A0A7Y6IT08_9ACTN</name>
<gene>
    <name evidence="1" type="ORF">HT134_26370</name>
</gene>
<evidence type="ECO:0000313" key="1">
    <source>
        <dbReference type="EMBL" id="NUW43630.1"/>
    </source>
</evidence>
<organism evidence="1 2">
    <name type="scientific">Nonomuraea rhodomycinica</name>
    <dbReference type="NCBI Taxonomy" id="1712872"/>
    <lineage>
        <taxon>Bacteria</taxon>
        <taxon>Bacillati</taxon>
        <taxon>Actinomycetota</taxon>
        <taxon>Actinomycetes</taxon>
        <taxon>Streptosporangiales</taxon>
        <taxon>Streptosporangiaceae</taxon>
        <taxon>Nonomuraea</taxon>
    </lineage>
</organism>
<comment type="caution">
    <text evidence="1">The sequence shown here is derived from an EMBL/GenBank/DDBJ whole genome shotgun (WGS) entry which is preliminary data.</text>
</comment>
<reference evidence="1 2" key="1">
    <citation type="submission" date="2020-06" db="EMBL/GenBank/DDBJ databases">
        <authorList>
            <person name="Chanama M."/>
        </authorList>
    </citation>
    <scope>NUCLEOTIDE SEQUENCE [LARGE SCALE GENOMIC DNA]</scope>
    <source>
        <strain evidence="1 2">TBRC6557</strain>
    </source>
</reference>
<sequence length="76" mass="8034">MSSHPASADNIHAPKVIKKVVGSDVEQFVQLVRAAATIGLGVELTNAFKPAPQGGYSEEWSITLYSEPAGRARPEG</sequence>
<dbReference type="RefSeq" id="WP_175603163.1">
    <property type="nucleotide sequence ID" value="NZ_JABWGO010000007.1"/>
</dbReference>
<accession>A0A7Y6IT08</accession>